<comment type="subcellular location">
    <subcellularLocation>
        <location evidence="1">Cell junction</location>
        <location evidence="1">Focal adhesion</location>
    </subcellularLocation>
    <subcellularLocation>
        <location evidence="2">Cytoplasm</location>
    </subcellularLocation>
</comment>
<keyword evidence="16" id="KW-1185">Reference proteome</keyword>
<reference evidence="15 16" key="1">
    <citation type="submission" date="2018-07" db="EMBL/GenBank/DDBJ databases">
        <title>A high quality draft genome assembly of the barn swallow (H. rustica rustica).</title>
        <authorList>
            <person name="Formenti G."/>
            <person name="Chiara M."/>
            <person name="Poveda L."/>
            <person name="Francoijs K.-J."/>
            <person name="Bonisoli-Alquati A."/>
            <person name="Canova L."/>
            <person name="Gianfranceschi L."/>
            <person name="Horner D.S."/>
            <person name="Saino N."/>
        </authorList>
    </citation>
    <scope>NUCLEOTIDE SEQUENCE [LARGE SCALE GENOMIC DNA]</scope>
    <source>
        <strain evidence="15">Chelidonia</strain>
        <tissue evidence="15">Blood</tissue>
    </source>
</reference>
<dbReference type="Pfam" id="PF06297">
    <property type="entry name" value="PET"/>
    <property type="match status" value="1"/>
</dbReference>
<feature type="region of interest" description="Disordered" evidence="12">
    <location>
        <begin position="132"/>
        <end position="165"/>
    </location>
</feature>
<keyword evidence="7" id="KW-0677">Repeat</keyword>
<dbReference type="SUPFAM" id="SSF57716">
    <property type="entry name" value="Glucocorticoid receptor-like (DNA-binding domain)"/>
    <property type="match status" value="1"/>
</dbReference>
<dbReference type="InterPro" id="IPR010442">
    <property type="entry name" value="PET_domain"/>
</dbReference>
<evidence type="ECO:0000259" key="14">
    <source>
        <dbReference type="PROSITE" id="PS51303"/>
    </source>
</evidence>
<dbReference type="Proteomes" id="UP000269221">
    <property type="component" value="Unassembled WGS sequence"/>
</dbReference>
<dbReference type="STRING" id="333673.A0A3M0KAB1"/>
<evidence type="ECO:0000256" key="7">
    <source>
        <dbReference type="ARBA" id="ARBA00022737"/>
    </source>
</evidence>
<dbReference type="AlphaFoldDB" id="A0A3M0KAB1"/>
<gene>
    <name evidence="15" type="ORF">DUI87_12932</name>
</gene>
<comment type="similarity">
    <text evidence="3">Belongs to the prickle / espinas / testin family.</text>
</comment>
<dbReference type="SMART" id="SM00132">
    <property type="entry name" value="LIM"/>
    <property type="match status" value="2"/>
</dbReference>
<evidence type="ECO:0000256" key="11">
    <source>
        <dbReference type="PROSITE-ProRule" id="PRU00125"/>
    </source>
</evidence>
<evidence type="ECO:0000256" key="6">
    <source>
        <dbReference type="ARBA" id="ARBA00022723"/>
    </source>
</evidence>
<keyword evidence="5" id="KW-0963">Cytoplasm</keyword>
<dbReference type="EMBL" id="QRBI01000112">
    <property type="protein sequence ID" value="RMC10133.1"/>
    <property type="molecule type" value="Genomic_DNA"/>
</dbReference>
<dbReference type="PROSITE" id="PS50023">
    <property type="entry name" value="LIM_DOMAIN_2"/>
    <property type="match status" value="1"/>
</dbReference>
<evidence type="ECO:0000256" key="1">
    <source>
        <dbReference type="ARBA" id="ARBA00004246"/>
    </source>
</evidence>
<organism evidence="15 16">
    <name type="scientific">Hirundo rustica rustica</name>
    <dbReference type="NCBI Taxonomy" id="333673"/>
    <lineage>
        <taxon>Eukaryota</taxon>
        <taxon>Metazoa</taxon>
        <taxon>Chordata</taxon>
        <taxon>Craniata</taxon>
        <taxon>Vertebrata</taxon>
        <taxon>Euteleostomi</taxon>
        <taxon>Archelosauria</taxon>
        <taxon>Archosauria</taxon>
        <taxon>Dinosauria</taxon>
        <taxon>Saurischia</taxon>
        <taxon>Theropoda</taxon>
        <taxon>Coelurosauria</taxon>
        <taxon>Aves</taxon>
        <taxon>Neognathae</taxon>
        <taxon>Neoaves</taxon>
        <taxon>Telluraves</taxon>
        <taxon>Australaves</taxon>
        <taxon>Passeriformes</taxon>
        <taxon>Sylvioidea</taxon>
        <taxon>Hirundinidae</taxon>
        <taxon>Hirundo</taxon>
    </lineage>
</organism>
<dbReference type="CDD" id="cd09829">
    <property type="entry name" value="PET_testin"/>
    <property type="match status" value="1"/>
</dbReference>
<protein>
    <recommendedName>
        <fullName evidence="4">Testin</fullName>
    </recommendedName>
</protein>
<feature type="compositionally biased region" description="Basic and acidic residues" evidence="12">
    <location>
        <begin position="154"/>
        <end position="165"/>
    </location>
</feature>
<dbReference type="FunFam" id="2.10.110.10:FF:000061">
    <property type="entry name" value="Testin"/>
    <property type="match status" value="1"/>
</dbReference>
<dbReference type="InterPro" id="IPR001781">
    <property type="entry name" value="Znf_LIM"/>
</dbReference>
<dbReference type="InterPro" id="IPR047120">
    <property type="entry name" value="Pk/Esn/Tes"/>
</dbReference>
<feature type="domain" description="PET" evidence="14">
    <location>
        <begin position="92"/>
        <end position="198"/>
    </location>
</feature>
<keyword evidence="8 11" id="KW-0862">Zinc</keyword>
<comment type="caution">
    <text evidence="15">The sequence shown here is derived from an EMBL/GenBank/DDBJ whole genome shotgun (WGS) entry which is preliminary data.</text>
</comment>
<dbReference type="OrthoDB" id="10069167at2759"/>
<feature type="region of interest" description="Disordered" evidence="12">
    <location>
        <begin position="202"/>
        <end position="226"/>
    </location>
</feature>
<dbReference type="InterPro" id="IPR034960">
    <property type="entry name" value="LIM3_Testin"/>
</dbReference>
<dbReference type="Pfam" id="PF00412">
    <property type="entry name" value="LIM"/>
    <property type="match status" value="2"/>
</dbReference>
<dbReference type="CDD" id="cd09419">
    <property type="entry name" value="LIM3_Testin"/>
    <property type="match status" value="1"/>
</dbReference>
<dbReference type="Gene3D" id="2.10.110.10">
    <property type="entry name" value="Cysteine Rich Protein"/>
    <property type="match status" value="2"/>
</dbReference>
<dbReference type="GO" id="GO:0008270">
    <property type="term" value="F:zinc ion binding"/>
    <property type="evidence" value="ECO:0007669"/>
    <property type="project" value="InterPro"/>
</dbReference>
<evidence type="ECO:0000256" key="10">
    <source>
        <dbReference type="ARBA" id="ARBA00023038"/>
    </source>
</evidence>
<dbReference type="InterPro" id="IPR033724">
    <property type="entry name" value="PET_testin"/>
</dbReference>
<evidence type="ECO:0000256" key="12">
    <source>
        <dbReference type="SAM" id="MobiDB-lite"/>
    </source>
</evidence>
<evidence type="ECO:0000256" key="2">
    <source>
        <dbReference type="ARBA" id="ARBA00004496"/>
    </source>
</evidence>
<proteinExistence type="inferred from homology"/>
<evidence type="ECO:0000313" key="15">
    <source>
        <dbReference type="EMBL" id="RMC10133.1"/>
    </source>
</evidence>
<evidence type="ECO:0000256" key="3">
    <source>
        <dbReference type="ARBA" id="ARBA00008268"/>
    </source>
</evidence>
<sequence>MNLENKMKKMGLGHEEGFGAPCLKCKEKCEGFELHYWRKICRNCKCGQEEHDIPSSNEDDRKVGKLFEDTKYTTLIAKLKSDGNPMYKRNVMILTNPVPAKNISIDTVTYEWAPPVQNQVLARQYMQMLPKEKQPVAGSEGAQYRKKQLAKQLPAHDQDPSKCHELSPSEVRHMEQFVKKYKKEALGVGDVKLPGEVEVRAPDENNLKNGGGRGTSSTVGTMEKSPNQKASQYLIFSNEYTLAEGQNWHLKHFCCFDCDCVLAGITYITVNDKPVCKSCYMKNHAVICQGCHNAIDPEVQRVTYNNFNWHAMPECFLCSCCSKCLIDQKFISVEGMLFCSVECKEKMMS</sequence>
<evidence type="ECO:0000256" key="4">
    <source>
        <dbReference type="ARBA" id="ARBA00019588"/>
    </source>
</evidence>
<evidence type="ECO:0000313" key="16">
    <source>
        <dbReference type="Proteomes" id="UP000269221"/>
    </source>
</evidence>
<dbReference type="FunFam" id="2.10.110.10:FF:000005">
    <property type="entry name" value="Testin isoform 1"/>
    <property type="match status" value="1"/>
</dbReference>
<dbReference type="GO" id="GO:0005737">
    <property type="term" value="C:cytoplasm"/>
    <property type="evidence" value="ECO:0007669"/>
    <property type="project" value="UniProtKB-SubCell"/>
</dbReference>
<evidence type="ECO:0000256" key="5">
    <source>
        <dbReference type="ARBA" id="ARBA00022490"/>
    </source>
</evidence>
<feature type="domain" description="LIM zinc-binding" evidence="13">
    <location>
        <begin position="286"/>
        <end position="349"/>
    </location>
</feature>
<evidence type="ECO:0000256" key="8">
    <source>
        <dbReference type="ARBA" id="ARBA00022833"/>
    </source>
</evidence>
<evidence type="ECO:0000259" key="13">
    <source>
        <dbReference type="PROSITE" id="PS50023"/>
    </source>
</evidence>
<dbReference type="PROSITE" id="PS51303">
    <property type="entry name" value="PET"/>
    <property type="match status" value="1"/>
</dbReference>
<dbReference type="GO" id="GO:0005925">
    <property type="term" value="C:focal adhesion"/>
    <property type="evidence" value="ECO:0007669"/>
    <property type="project" value="UniProtKB-SubCell"/>
</dbReference>
<keyword evidence="9" id="KW-0965">Cell junction</keyword>
<dbReference type="PANTHER" id="PTHR24211">
    <property type="entry name" value="LIM DOMAIN-CONTAINING PROTEIN"/>
    <property type="match status" value="1"/>
</dbReference>
<dbReference type="PANTHER" id="PTHR24211:SF1">
    <property type="entry name" value="TESTIN"/>
    <property type="match status" value="1"/>
</dbReference>
<keyword evidence="10 11" id="KW-0440">LIM domain</keyword>
<keyword evidence="6 11" id="KW-0479">Metal-binding</keyword>
<evidence type="ECO:0000256" key="9">
    <source>
        <dbReference type="ARBA" id="ARBA00022949"/>
    </source>
</evidence>
<accession>A0A3M0KAB1</accession>
<name>A0A3M0KAB1_HIRRU</name>